<dbReference type="GeneID" id="13541679"/>
<keyword evidence="2" id="KW-1185">Reference proteome</keyword>
<dbReference type="EMBL" id="DS178310">
    <property type="protein sequence ID" value="EHS64068.1"/>
    <property type="molecule type" value="Genomic_DNA"/>
</dbReference>
<dbReference type="AlphaFoldDB" id="H6QTB4"/>
<organism evidence="1 2">
    <name type="scientific">Puccinia graminis f. sp. tritici (strain CRL 75-36-700-3 / race SCCL)</name>
    <name type="common">Black stem rust fungus</name>
    <dbReference type="NCBI Taxonomy" id="418459"/>
    <lineage>
        <taxon>Eukaryota</taxon>
        <taxon>Fungi</taxon>
        <taxon>Dikarya</taxon>
        <taxon>Basidiomycota</taxon>
        <taxon>Pucciniomycotina</taxon>
        <taxon>Pucciniomycetes</taxon>
        <taxon>Pucciniales</taxon>
        <taxon>Pucciniaceae</taxon>
        <taxon>Puccinia</taxon>
    </lineage>
</organism>
<reference evidence="2" key="1">
    <citation type="journal article" date="2011" name="Proc. Natl. Acad. Sci. U.S.A.">
        <title>Obligate biotrophy features unraveled by the genomic analysis of rust fungi.</title>
        <authorList>
            <person name="Duplessis S."/>
            <person name="Cuomo C.A."/>
            <person name="Lin Y.-C."/>
            <person name="Aerts A."/>
            <person name="Tisserant E."/>
            <person name="Veneault-Fourrey C."/>
            <person name="Joly D.L."/>
            <person name="Hacquard S."/>
            <person name="Amselem J."/>
            <person name="Cantarel B.L."/>
            <person name="Chiu R."/>
            <person name="Coutinho P.M."/>
            <person name="Feau N."/>
            <person name="Field M."/>
            <person name="Frey P."/>
            <person name="Gelhaye E."/>
            <person name="Goldberg J."/>
            <person name="Grabherr M.G."/>
            <person name="Kodira C.D."/>
            <person name="Kohler A."/>
            <person name="Kuees U."/>
            <person name="Lindquist E.A."/>
            <person name="Lucas S.M."/>
            <person name="Mago R."/>
            <person name="Mauceli E."/>
            <person name="Morin E."/>
            <person name="Murat C."/>
            <person name="Pangilinan J.L."/>
            <person name="Park R."/>
            <person name="Pearson M."/>
            <person name="Quesneville H."/>
            <person name="Rouhier N."/>
            <person name="Sakthikumar S."/>
            <person name="Salamov A.A."/>
            <person name="Schmutz J."/>
            <person name="Selles B."/>
            <person name="Shapiro H."/>
            <person name="Tanguay P."/>
            <person name="Tuskan G.A."/>
            <person name="Henrissat B."/>
            <person name="Van de Peer Y."/>
            <person name="Rouze P."/>
            <person name="Ellis J.G."/>
            <person name="Dodds P.N."/>
            <person name="Schein J.E."/>
            <person name="Zhong S."/>
            <person name="Hamelin R.C."/>
            <person name="Grigoriev I.V."/>
            <person name="Szabo L.J."/>
            <person name="Martin F."/>
        </authorList>
    </citation>
    <scope>NUCLEOTIDE SEQUENCE [LARGE SCALE GENOMIC DNA]</scope>
    <source>
        <strain evidence="2">CRL 75-36-700-3 / race SCCL</strain>
    </source>
</reference>
<dbReference type="InParanoid" id="H6QTB4"/>
<dbReference type="Proteomes" id="UP000008783">
    <property type="component" value="Unassembled WGS sequence"/>
</dbReference>
<sequence>MEVSVMDRSEVSGQGNYLSSLLKKVDWTAEYVVAEGSLWVDGMESGHRSNHSIGL</sequence>
<dbReference type="RefSeq" id="XP_003889247.1">
    <property type="nucleotide sequence ID" value="XM_003889198.1"/>
</dbReference>
<protein>
    <submittedName>
        <fullName evidence="1">Uncharacterized protein</fullName>
    </submittedName>
</protein>
<name>H6QTB4_PUCGT</name>
<evidence type="ECO:0000313" key="2">
    <source>
        <dbReference type="Proteomes" id="UP000008783"/>
    </source>
</evidence>
<gene>
    <name evidence="1" type="ORF">PGTG_22026</name>
</gene>
<accession>H6QTB4</accession>
<dbReference type="VEuPathDB" id="FungiDB:PGTG_22026"/>
<dbReference type="KEGG" id="pgr:PGTG_22026"/>
<proteinExistence type="predicted"/>
<dbReference type="HOGENOM" id="CLU_3033447_0_0_1"/>
<evidence type="ECO:0000313" key="1">
    <source>
        <dbReference type="EMBL" id="EHS64068.1"/>
    </source>
</evidence>